<gene>
    <name evidence="2" type="ORF">CBOVIS_LOCUS585</name>
</gene>
<evidence type="ECO:0000256" key="1">
    <source>
        <dbReference type="ARBA" id="ARBA00006315"/>
    </source>
</evidence>
<evidence type="ECO:0000313" key="2">
    <source>
        <dbReference type="EMBL" id="CAB3397118.1"/>
    </source>
</evidence>
<dbReference type="Pfam" id="PF01875">
    <property type="entry name" value="Memo"/>
    <property type="match status" value="1"/>
</dbReference>
<dbReference type="Proteomes" id="UP000494206">
    <property type="component" value="Unassembled WGS sequence"/>
</dbReference>
<protein>
    <recommendedName>
        <fullName evidence="4">Protein MEMO1</fullName>
    </recommendedName>
</protein>
<dbReference type="EMBL" id="CADEPM010000001">
    <property type="protein sequence ID" value="CAB3397118.1"/>
    <property type="molecule type" value="Genomic_DNA"/>
</dbReference>
<dbReference type="NCBIfam" id="TIGR04336">
    <property type="entry name" value="AmmeMemoSam_B"/>
    <property type="match status" value="1"/>
</dbReference>
<dbReference type="AlphaFoldDB" id="A0A8S1E6J1"/>
<dbReference type="OrthoDB" id="417112at2759"/>
<dbReference type="PANTHER" id="PTHR11060:SF0">
    <property type="entry name" value="PROTEIN MEMO1"/>
    <property type="match status" value="1"/>
</dbReference>
<evidence type="ECO:0008006" key="4">
    <source>
        <dbReference type="Google" id="ProtNLM"/>
    </source>
</evidence>
<sequence>MNGETIRSASHAGSWYLSNQRDLDRQLTKWLDEAGDRLGDARAIISPHAGYSYCGETAAYAFKQINPNTVDRVFILGPSHVVSLNGCALTTCTKYRTPFGDLNIDSNVNEALRNTRQFDLMDRIDEESEHSIEMQLPFIVKIMGNRKFTIVPILVGSVTGSRQLTYGNIFASYLESPRNLFVISSDFCHWGDRFSFAPYDRNSNIPIYQQITNMDRAGMDAIETLNPTMFSDYLKRTGNTICGRNPIMVMLQAAEHYRLSNSHTHEFKFLNYSQSNKVRSPSDSSVSYAAGALFVNPT</sequence>
<dbReference type="HAMAP" id="MF_00055">
    <property type="entry name" value="MEMO1"/>
    <property type="match status" value="1"/>
</dbReference>
<comment type="similarity">
    <text evidence="1">Belongs to the MEMO1 family.</text>
</comment>
<keyword evidence="3" id="KW-1185">Reference proteome</keyword>
<dbReference type="Gene3D" id="3.40.830.10">
    <property type="entry name" value="LigB-like"/>
    <property type="match status" value="1"/>
</dbReference>
<accession>A0A8S1E6J1</accession>
<proteinExistence type="inferred from homology"/>
<dbReference type="InterPro" id="IPR002737">
    <property type="entry name" value="MEMO1_fam"/>
</dbReference>
<comment type="caution">
    <text evidence="2">The sequence shown here is derived from an EMBL/GenBank/DDBJ whole genome shotgun (WGS) entry which is preliminary data.</text>
</comment>
<reference evidence="2 3" key="1">
    <citation type="submission" date="2020-04" db="EMBL/GenBank/DDBJ databases">
        <authorList>
            <person name="Laetsch R D."/>
            <person name="Stevens L."/>
            <person name="Kumar S."/>
            <person name="Blaxter L. M."/>
        </authorList>
    </citation>
    <scope>NUCLEOTIDE SEQUENCE [LARGE SCALE GENOMIC DNA]</scope>
</reference>
<dbReference type="CDD" id="cd07361">
    <property type="entry name" value="MEMO_like"/>
    <property type="match status" value="1"/>
</dbReference>
<name>A0A8S1E6J1_9PELO</name>
<evidence type="ECO:0000313" key="3">
    <source>
        <dbReference type="Proteomes" id="UP000494206"/>
    </source>
</evidence>
<dbReference type="PANTHER" id="PTHR11060">
    <property type="entry name" value="PROTEIN MEMO1"/>
    <property type="match status" value="1"/>
</dbReference>
<organism evidence="2 3">
    <name type="scientific">Caenorhabditis bovis</name>
    <dbReference type="NCBI Taxonomy" id="2654633"/>
    <lineage>
        <taxon>Eukaryota</taxon>
        <taxon>Metazoa</taxon>
        <taxon>Ecdysozoa</taxon>
        <taxon>Nematoda</taxon>
        <taxon>Chromadorea</taxon>
        <taxon>Rhabditida</taxon>
        <taxon>Rhabditina</taxon>
        <taxon>Rhabditomorpha</taxon>
        <taxon>Rhabditoidea</taxon>
        <taxon>Rhabditidae</taxon>
        <taxon>Peloderinae</taxon>
        <taxon>Caenorhabditis</taxon>
    </lineage>
</organism>